<dbReference type="KEGG" id="alam:RT761_00075"/>
<gene>
    <name evidence="2" type="primary">rimM</name>
    <name evidence="2" type="ORF">RT761_00075</name>
</gene>
<reference evidence="2 3" key="1">
    <citation type="journal article" date="2021" name="Nat. Commun.">
        <title>Isolation of a member of the candidate phylum Atribacteria reveals a unique cell membrane structure.</title>
        <authorList>
            <person name="Taiki K."/>
            <person name="Nobu M.K."/>
            <person name="Kusada H."/>
            <person name="Meng X.-Y."/>
            <person name="Hosoki N."/>
            <person name="Uematsu K."/>
            <person name="Yoshioka H."/>
            <person name="Kamagata Y."/>
            <person name="Tamaki H."/>
        </authorList>
    </citation>
    <scope>NUCLEOTIDE SEQUENCE [LARGE SCALE GENOMIC DNA]</scope>
    <source>
        <strain evidence="2 3">RT761</strain>
    </source>
</reference>
<dbReference type="PANTHER" id="PTHR33692">
    <property type="entry name" value="RIBOSOME MATURATION FACTOR RIMM"/>
    <property type="match status" value="1"/>
</dbReference>
<dbReference type="GO" id="GO:0043022">
    <property type="term" value="F:ribosome binding"/>
    <property type="evidence" value="ECO:0007669"/>
    <property type="project" value="InterPro"/>
</dbReference>
<protein>
    <submittedName>
        <fullName evidence="2">Ribosome maturation factor RimM</fullName>
    </submittedName>
</protein>
<dbReference type="PANTHER" id="PTHR33692:SF1">
    <property type="entry name" value="RIBOSOME MATURATION FACTOR RIMM"/>
    <property type="match status" value="1"/>
</dbReference>
<evidence type="ECO:0000259" key="1">
    <source>
        <dbReference type="Pfam" id="PF24986"/>
    </source>
</evidence>
<dbReference type="NCBIfam" id="TIGR02273">
    <property type="entry name" value="16S_RimM"/>
    <property type="match status" value="1"/>
</dbReference>
<dbReference type="SUPFAM" id="SSF50346">
    <property type="entry name" value="PRC-barrel domain"/>
    <property type="match status" value="1"/>
</dbReference>
<evidence type="ECO:0000313" key="3">
    <source>
        <dbReference type="Proteomes" id="UP000594463"/>
    </source>
</evidence>
<accession>A0A7T1AJ57</accession>
<dbReference type="InterPro" id="IPR056792">
    <property type="entry name" value="PRC_RimM"/>
</dbReference>
<dbReference type="InterPro" id="IPR011961">
    <property type="entry name" value="RimM"/>
</dbReference>
<dbReference type="EMBL" id="CP065383">
    <property type="protein sequence ID" value="QPM66889.1"/>
    <property type="molecule type" value="Genomic_DNA"/>
</dbReference>
<sequence>MGRFVLLWLIDLSTKEEVEWLSGQLIWREKTKVTRPDNPDTYLVYQLIDLKIMENGQFCGIVSDVVEGSAYDYLQVNRENREFLIPFIRVYVKHIDLQGGYITVECPVGFWE</sequence>
<dbReference type="GO" id="GO:0006364">
    <property type="term" value="P:rRNA processing"/>
    <property type="evidence" value="ECO:0007669"/>
    <property type="project" value="InterPro"/>
</dbReference>
<proteinExistence type="predicted"/>
<evidence type="ECO:0000313" key="2">
    <source>
        <dbReference type="EMBL" id="QPM66889.1"/>
    </source>
</evidence>
<dbReference type="InterPro" id="IPR011033">
    <property type="entry name" value="PRC_barrel-like_sf"/>
</dbReference>
<dbReference type="Proteomes" id="UP000594463">
    <property type="component" value="Chromosome"/>
</dbReference>
<dbReference type="Pfam" id="PF24986">
    <property type="entry name" value="PRC_RimM"/>
    <property type="match status" value="1"/>
</dbReference>
<name>A0A7T1AJ57_ATRLM</name>
<keyword evidence="3" id="KW-1185">Reference proteome</keyword>
<feature type="domain" description="Ribosome maturation factor RimM PRC barrel" evidence="1">
    <location>
        <begin position="46"/>
        <end position="109"/>
    </location>
</feature>
<dbReference type="AlphaFoldDB" id="A0A7T1AJ57"/>
<dbReference type="Gene3D" id="2.30.30.240">
    <property type="entry name" value="PRC-barrel domain"/>
    <property type="match status" value="1"/>
</dbReference>
<dbReference type="GO" id="GO:0005840">
    <property type="term" value="C:ribosome"/>
    <property type="evidence" value="ECO:0007669"/>
    <property type="project" value="InterPro"/>
</dbReference>
<organism evidence="2 3">
    <name type="scientific">Atribacter laminatus</name>
    <dbReference type="NCBI Taxonomy" id="2847778"/>
    <lineage>
        <taxon>Bacteria</taxon>
        <taxon>Pseudomonadati</taxon>
        <taxon>Atribacterota</taxon>
        <taxon>Atribacteria</taxon>
        <taxon>Atribacterales</taxon>
        <taxon>Atribacteraceae</taxon>
        <taxon>Atribacter</taxon>
    </lineage>
</organism>